<name>A0ABY7ELW2_MYAAR</name>
<protein>
    <submittedName>
        <fullName evidence="1">Uncharacterized protein</fullName>
    </submittedName>
</protein>
<evidence type="ECO:0000313" key="2">
    <source>
        <dbReference type="Proteomes" id="UP001164746"/>
    </source>
</evidence>
<keyword evidence="2" id="KW-1185">Reference proteome</keyword>
<sequence length="79" mass="9362">MEDKEFRKLLQDMEALQRNIGSPRMRLKPLPLFNKQEVENYVSMKREDMFSYNLRELVLPPIKGAKAFDTARDESLETN</sequence>
<dbReference type="EMBL" id="CP111018">
    <property type="protein sequence ID" value="WAR09992.1"/>
    <property type="molecule type" value="Genomic_DNA"/>
</dbReference>
<evidence type="ECO:0000313" key="1">
    <source>
        <dbReference type="EMBL" id="WAR09992.1"/>
    </source>
</evidence>
<accession>A0ABY7ELW2</accession>
<proteinExistence type="predicted"/>
<organism evidence="1 2">
    <name type="scientific">Mya arenaria</name>
    <name type="common">Soft-shell clam</name>
    <dbReference type="NCBI Taxonomy" id="6604"/>
    <lineage>
        <taxon>Eukaryota</taxon>
        <taxon>Metazoa</taxon>
        <taxon>Spiralia</taxon>
        <taxon>Lophotrochozoa</taxon>
        <taxon>Mollusca</taxon>
        <taxon>Bivalvia</taxon>
        <taxon>Autobranchia</taxon>
        <taxon>Heteroconchia</taxon>
        <taxon>Euheterodonta</taxon>
        <taxon>Imparidentia</taxon>
        <taxon>Neoheterodontei</taxon>
        <taxon>Myida</taxon>
        <taxon>Myoidea</taxon>
        <taxon>Myidae</taxon>
        <taxon>Mya</taxon>
    </lineage>
</organism>
<reference evidence="1" key="1">
    <citation type="submission" date="2022-11" db="EMBL/GenBank/DDBJ databases">
        <title>Centuries of genome instability and evolution in soft-shell clam transmissible cancer (bioRxiv).</title>
        <authorList>
            <person name="Hart S.F.M."/>
            <person name="Yonemitsu M.A."/>
            <person name="Giersch R.M."/>
            <person name="Beal B.F."/>
            <person name="Arriagada G."/>
            <person name="Davis B.W."/>
            <person name="Ostrander E.A."/>
            <person name="Goff S.P."/>
            <person name="Metzger M.J."/>
        </authorList>
    </citation>
    <scope>NUCLEOTIDE SEQUENCE</scope>
    <source>
        <strain evidence="1">MELC-2E11</strain>
        <tissue evidence="1">Siphon/mantle</tissue>
    </source>
</reference>
<dbReference type="Proteomes" id="UP001164746">
    <property type="component" value="Chromosome 7"/>
</dbReference>
<gene>
    <name evidence="1" type="ORF">MAR_035068</name>
</gene>